<proteinExistence type="predicted"/>
<evidence type="ECO:0000313" key="2">
    <source>
        <dbReference type="Proteomes" id="UP000518904"/>
    </source>
</evidence>
<comment type="caution">
    <text evidence="1">The sequence shown here is derived from an EMBL/GenBank/DDBJ whole genome shotgun (WGS) entry which is preliminary data.</text>
</comment>
<feature type="non-terminal residue" evidence="1">
    <location>
        <position position="1"/>
    </location>
</feature>
<reference evidence="1 2" key="1">
    <citation type="submission" date="2020-04" db="EMBL/GenBank/DDBJ databases">
        <title>Whole-genome sequencing of Vibrio spp. from China reveals different genetic environments of blaCTX-M-14 among diverse lineages.</title>
        <authorList>
            <person name="Zheng Z."/>
            <person name="Ye L."/>
            <person name="Chen S."/>
        </authorList>
    </citation>
    <scope>NUCLEOTIDE SEQUENCE [LARGE SCALE GENOMIC DNA]</scope>
    <source>
        <strain evidence="1 2">Vb0551</strain>
    </source>
</reference>
<feature type="non-terminal residue" evidence="1">
    <location>
        <position position="113"/>
    </location>
</feature>
<dbReference type="Proteomes" id="UP000518904">
    <property type="component" value="Unassembled WGS sequence"/>
</dbReference>
<gene>
    <name evidence="1" type="ORF">HKB16_29800</name>
</gene>
<organism evidence="1 2">
    <name type="scientific">Vibrio parahaemolyticus</name>
    <dbReference type="NCBI Taxonomy" id="670"/>
    <lineage>
        <taxon>Bacteria</taxon>
        <taxon>Pseudomonadati</taxon>
        <taxon>Pseudomonadota</taxon>
        <taxon>Gammaproteobacteria</taxon>
        <taxon>Vibrionales</taxon>
        <taxon>Vibrionaceae</taxon>
        <taxon>Vibrio</taxon>
    </lineage>
</organism>
<protein>
    <submittedName>
        <fullName evidence="1">Uncharacterized protein</fullName>
    </submittedName>
</protein>
<dbReference type="EMBL" id="JABCLB010002599">
    <property type="protein sequence ID" value="NMU87047.1"/>
    <property type="molecule type" value="Genomic_DNA"/>
</dbReference>
<accession>A0A7Y0SPK7</accession>
<sequence>FKSGHNRGRAASASDLKAANHTIERVMTANKKYVNHPNRIIALITVGSAAAACKTPVIPPSSFNELVQAAGGIAIDQMTRETENAVNPFMESPPSMQDAIKVAKAVSLTEEEC</sequence>
<name>A0A7Y0SPK7_VIBPH</name>
<evidence type="ECO:0000313" key="1">
    <source>
        <dbReference type="EMBL" id="NMU87047.1"/>
    </source>
</evidence>
<dbReference type="AlphaFoldDB" id="A0A7Y0SPK7"/>